<keyword evidence="6" id="KW-0408">Iron</keyword>
<evidence type="ECO:0000256" key="7">
    <source>
        <dbReference type="ARBA" id="ARBA00023033"/>
    </source>
</evidence>
<evidence type="ECO:0000256" key="4">
    <source>
        <dbReference type="ARBA" id="ARBA00022723"/>
    </source>
</evidence>
<dbReference type="OMA" id="ANDEKWQ"/>
<dbReference type="PANTHER" id="PTHR24279:SF123">
    <property type="entry name" value="CYTOCHROME P450 FAMILY 27 SUBFAMILY A MEMBER 1"/>
    <property type="match status" value="1"/>
</dbReference>
<comment type="cofactor">
    <cofactor evidence="1">
        <name>heme</name>
        <dbReference type="ChEBI" id="CHEBI:30413"/>
    </cofactor>
</comment>
<dbReference type="GO" id="GO:0006704">
    <property type="term" value="P:glucocorticoid biosynthetic process"/>
    <property type="evidence" value="ECO:0007669"/>
    <property type="project" value="TreeGrafter"/>
</dbReference>
<dbReference type="GO" id="GO:0020037">
    <property type="term" value="F:heme binding"/>
    <property type="evidence" value="ECO:0007669"/>
    <property type="project" value="InterPro"/>
</dbReference>
<sequence length="157" mass="17265">MGSLARSLRLSVRCARSPAGTPAGPEPLHRASKHLSAGASSGTAGGLKSIDELPGPSLPTTLYWLFLRGYADKSHLLQGLQRSLYGPIWRSRFGPFDIVNVASPELIAQVIRQEGRYPTRAELPHWKEYRELRGQAYGLHVDTGPEWYQIRGAPPPP</sequence>
<accession>G3PSG0</accession>
<dbReference type="InterPro" id="IPR036396">
    <property type="entry name" value="Cyt_P450_sf"/>
</dbReference>
<dbReference type="Pfam" id="PF00067">
    <property type="entry name" value="p450"/>
    <property type="match status" value="1"/>
</dbReference>
<evidence type="ECO:0000256" key="1">
    <source>
        <dbReference type="ARBA" id="ARBA00001971"/>
    </source>
</evidence>
<dbReference type="InterPro" id="IPR001128">
    <property type="entry name" value="Cyt_P450"/>
</dbReference>
<comment type="similarity">
    <text evidence="2">Belongs to the cytochrome P450 family.</text>
</comment>
<dbReference type="STRING" id="69293.ENSGACP00000020546"/>
<keyword evidence="3" id="KW-0349">Heme</keyword>
<proteinExistence type="inferred from homology"/>
<dbReference type="GO" id="GO:0006700">
    <property type="term" value="P:C21-steroid hormone biosynthetic process"/>
    <property type="evidence" value="ECO:0007669"/>
    <property type="project" value="TreeGrafter"/>
</dbReference>
<protein>
    <submittedName>
        <fullName evidence="9">Uncharacterized protein</fullName>
    </submittedName>
</protein>
<evidence type="ECO:0000256" key="8">
    <source>
        <dbReference type="SAM" id="MobiDB-lite"/>
    </source>
</evidence>
<keyword evidence="5" id="KW-0560">Oxidoreductase</keyword>
<dbReference type="GO" id="GO:0034650">
    <property type="term" value="P:cortisol metabolic process"/>
    <property type="evidence" value="ECO:0007669"/>
    <property type="project" value="TreeGrafter"/>
</dbReference>
<evidence type="ECO:0000256" key="5">
    <source>
        <dbReference type="ARBA" id="ARBA00023002"/>
    </source>
</evidence>
<dbReference type="GO" id="GO:0008203">
    <property type="term" value="P:cholesterol metabolic process"/>
    <property type="evidence" value="ECO:0007669"/>
    <property type="project" value="TreeGrafter"/>
</dbReference>
<dbReference type="PANTHER" id="PTHR24279">
    <property type="entry name" value="CYTOCHROME P450"/>
    <property type="match status" value="1"/>
</dbReference>
<dbReference type="GO" id="GO:0071375">
    <property type="term" value="P:cellular response to peptide hormone stimulus"/>
    <property type="evidence" value="ECO:0007669"/>
    <property type="project" value="TreeGrafter"/>
</dbReference>
<dbReference type="SUPFAM" id="SSF48264">
    <property type="entry name" value="Cytochrome P450"/>
    <property type="match status" value="1"/>
</dbReference>
<dbReference type="InterPro" id="IPR050479">
    <property type="entry name" value="CYP11_CYP27_families"/>
</dbReference>
<organism evidence="9">
    <name type="scientific">Gasterosteus aculeatus</name>
    <name type="common">Three-spined stickleback</name>
    <dbReference type="NCBI Taxonomy" id="69293"/>
    <lineage>
        <taxon>Eukaryota</taxon>
        <taxon>Metazoa</taxon>
        <taxon>Chordata</taxon>
        <taxon>Craniata</taxon>
        <taxon>Vertebrata</taxon>
        <taxon>Euteleostomi</taxon>
        <taxon>Actinopterygii</taxon>
        <taxon>Neopterygii</taxon>
        <taxon>Teleostei</taxon>
        <taxon>Neoteleostei</taxon>
        <taxon>Acanthomorphata</taxon>
        <taxon>Eupercaria</taxon>
        <taxon>Perciformes</taxon>
        <taxon>Cottioidei</taxon>
        <taxon>Gasterosteales</taxon>
        <taxon>Gasterosteidae</taxon>
        <taxon>Gasterosteus</taxon>
    </lineage>
</organism>
<dbReference type="AlphaFoldDB" id="G3PSG0"/>
<reference evidence="9" key="1">
    <citation type="submission" date="2006-01" db="EMBL/GenBank/DDBJ databases">
        <authorList>
            <person name="Lindblad-Toh K."/>
            <person name="Mauceli E."/>
            <person name="Grabherr M."/>
            <person name="Chang J.L."/>
            <person name="Lander E.S."/>
        </authorList>
    </citation>
    <scope>NUCLEOTIDE SEQUENCE [LARGE SCALE GENOMIC DNA]</scope>
</reference>
<keyword evidence="4" id="KW-0479">Metal-binding</keyword>
<dbReference type="Ensembl" id="ENSGACT00000020585.1">
    <property type="protein sequence ID" value="ENSGACP00000020546.1"/>
    <property type="gene ID" value="ENSGACG00000015577.1"/>
</dbReference>
<dbReference type="GO" id="GO:0005506">
    <property type="term" value="F:iron ion binding"/>
    <property type="evidence" value="ECO:0007669"/>
    <property type="project" value="InterPro"/>
</dbReference>
<dbReference type="GO" id="GO:0005743">
    <property type="term" value="C:mitochondrial inner membrane"/>
    <property type="evidence" value="ECO:0007669"/>
    <property type="project" value="TreeGrafter"/>
</dbReference>
<dbReference type="eggNOG" id="KOG0159">
    <property type="taxonomic scope" value="Eukaryota"/>
</dbReference>
<name>G3PSG0_GASAC</name>
<dbReference type="Bgee" id="ENSGACG00000015577">
    <property type="expression patterns" value="Expressed in zone of skin and 8 other cell types or tissues"/>
</dbReference>
<dbReference type="GO" id="GO:0016705">
    <property type="term" value="F:oxidoreductase activity, acting on paired donors, with incorporation or reduction of molecular oxygen"/>
    <property type="evidence" value="ECO:0007669"/>
    <property type="project" value="InterPro"/>
</dbReference>
<reference evidence="9" key="2">
    <citation type="submission" date="2024-04" db="UniProtKB">
        <authorList>
            <consortium name="Ensembl"/>
        </authorList>
    </citation>
    <scope>IDENTIFICATION</scope>
</reference>
<dbReference type="InParanoid" id="G3PSG0"/>
<dbReference type="Gene3D" id="1.10.630.10">
    <property type="entry name" value="Cytochrome P450"/>
    <property type="match status" value="1"/>
</dbReference>
<dbReference type="GO" id="GO:0004497">
    <property type="term" value="F:monooxygenase activity"/>
    <property type="evidence" value="ECO:0007669"/>
    <property type="project" value="UniProtKB-KW"/>
</dbReference>
<evidence type="ECO:0000256" key="3">
    <source>
        <dbReference type="ARBA" id="ARBA00022617"/>
    </source>
</evidence>
<evidence type="ECO:0000256" key="6">
    <source>
        <dbReference type="ARBA" id="ARBA00023004"/>
    </source>
</evidence>
<evidence type="ECO:0000313" key="9">
    <source>
        <dbReference type="Ensembl" id="ENSGACP00000020546.1"/>
    </source>
</evidence>
<feature type="region of interest" description="Disordered" evidence="8">
    <location>
        <begin position="16"/>
        <end position="40"/>
    </location>
</feature>
<keyword evidence="7" id="KW-0503">Monooxygenase</keyword>
<evidence type="ECO:0000256" key="2">
    <source>
        <dbReference type="ARBA" id="ARBA00010617"/>
    </source>
</evidence>